<dbReference type="RefSeq" id="WP_012177581.1">
    <property type="nucleotide sequence ID" value="NC_009952.1"/>
</dbReference>
<evidence type="ECO:0000313" key="1">
    <source>
        <dbReference type="EMBL" id="ACT10199.1"/>
    </source>
</evidence>
<dbReference type="eggNOG" id="ENOG5032UB1">
    <property type="taxonomic scope" value="Bacteria"/>
</dbReference>
<sequence>MAARLRNTVLAIGLVALTGGSAWLALQACALNLPLLPNACPGARTDAARASLMAAEARTIDLRERVLAAERELARLQCTAAAPDPFQPLDPVAWSRGDLGALYGCWSLDSTYATRDVDTDEVITYPTWQMCFNGQGDGKQVMRGSDGTDCTGPVTARFGTTGQLQVIEADNLSCGDGGYIHRRDIACTLQAASGLQCQTLQPETGGEAGIGMRKLTRPL</sequence>
<dbReference type="PROSITE" id="PS51257">
    <property type="entry name" value="PROKAR_LIPOPROTEIN"/>
    <property type="match status" value="1"/>
</dbReference>
<organism evidence="1 2">
    <name type="scientific">Dinoroseobacter shibae (strain DSM 16493 / NCIMB 14021 / DFL 12)</name>
    <dbReference type="NCBI Taxonomy" id="398580"/>
    <lineage>
        <taxon>Bacteria</taxon>
        <taxon>Pseudomonadati</taxon>
        <taxon>Pseudomonadota</taxon>
        <taxon>Alphaproteobacteria</taxon>
        <taxon>Rhodobacterales</taxon>
        <taxon>Roseobacteraceae</taxon>
        <taxon>Dinoroseobacter</taxon>
    </lineage>
</organism>
<dbReference type="HOGENOM" id="CLU_1266112_0_0_5"/>
<dbReference type="EMBL" id="CP000830">
    <property type="protein sequence ID" value="ACT10199.1"/>
    <property type="molecule type" value="Genomic_DNA"/>
</dbReference>
<name>C5ZZD7_DINSH</name>
<proteinExistence type="predicted"/>
<evidence type="ECO:0000313" key="2">
    <source>
        <dbReference type="Proteomes" id="UP000006833"/>
    </source>
</evidence>
<dbReference type="Proteomes" id="UP000006833">
    <property type="component" value="Chromosome"/>
</dbReference>
<protein>
    <submittedName>
        <fullName evidence="1">Uncharacterized protein</fullName>
    </submittedName>
</protein>
<dbReference type="OrthoDB" id="7874126at2"/>
<accession>C5ZZD7</accession>
<reference evidence="2" key="1">
    <citation type="journal article" date="2010" name="ISME J.">
        <title>The complete genome sequence of the algal symbiont Dinoroseobacter shibae: a hitchhiker's guide to life in the sea.</title>
        <authorList>
            <person name="Wagner-Dobler I."/>
            <person name="Ballhausen B."/>
            <person name="Berger M."/>
            <person name="Brinkhoff T."/>
            <person name="Buchholz I."/>
            <person name="Bunk B."/>
            <person name="Cypionka H."/>
            <person name="Daniel R."/>
            <person name="Drepper T."/>
            <person name="Gerdts G."/>
            <person name="Hahnke S."/>
            <person name="Han C."/>
            <person name="Jahn D."/>
            <person name="Kalhoefer D."/>
            <person name="Kiss H."/>
            <person name="Klenk H.P."/>
            <person name="Kyrpides N."/>
            <person name="Liebl W."/>
            <person name="Liesegang H."/>
            <person name="Meincke L."/>
            <person name="Pati A."/>
            <person name="Petersen J."/>
            <person name="Piekarski T."/>
            <person name="Pommerenke C."/>
            <person name="Pradella S."/>
            <person name="Pukall R."/>
            <person name="Rabus R."/>
            <person name="Stackebrandt E."/>
            <person name="Thole S."/>
            <person name="Thompson L."/>
            <person name="Tielen P."/>
            <person name="Tomasch J."/>
            <person name="von Jan M."/>
            <person name="Wanphrut N."/>
            <person name="Wichels A."/>
            <person name="Zech H."/>
            <person name="Simon M."/>
        </authorList>
    </citation>
    <scope>NUCLEOTIDE SEQUENCE [LARGE SCALE GENOMIC DNA]</scope>
    <source>
        <strain evidence="2">DSM 16493 / NCIMB 14021 / DFL 12</strain>
    </source>
</reference>
<dbReference type="KEGG" id="dsh:Dshi_5007"/>
<keyword evidence="2" id="KW-1185">Reference proteome</keyword>
<dbReference type="STRING" id="398580.Dshi_5007"/>
<gene>
    <name evidence="1" type="ordered locus">Dshi_5007</name>
</gene>
<dbReference type="AlphaFoldDB" id="C5ZZD7"/>